<evidence type="ECO:0000256" key="12">
    <source>
        <dbReference type="ARBA" id="ARBA00057968"/>
    </source>
</evidence>
<evidence type="ECO:0000256" key="3">
    <source>
        <dbReference type="ARBA" id="ARBA00022475"/>
    </source>
</evidence>
<proteinExistence type="inferred from homology"/>
<keyword evidence="21" id="KW-1185">Reference proteome</keyword>
<dbReference type="PANTHER" id="PTHR20859">
    <property type="entry name" value="INTERFERON/INTERLEUKIN RECEPTOR"/>
    <property type="match status" value="1"/>
</dbReference>
<evidence type="ECO:0000256" key="2">
    <source>
        <dbReference type="ARBA" id="ARBA00005399"/>
    </source>
</evidence>
<evidence type="ECO:0000256" key="14">
    <source>
        <dbReference type="ARBA" id="ARBA00076545"/>
    </source>
</evidence>
<keyword evidence="8 16" id="KW-0472">Membrane</keyword>
<feature type="domain" description="Fibronectin type-III" evidence="18">
    <location>
        <begin position="12"/>
        <end position="118"/>
    </location>
</feature>
<evidence type="ECO:0000256" key="8">
    <source>
        <dbReference type="ARBA" id="ARBA00023136"/>
    </source>
</evidence>
<evidence type="ECO:0000313" key="20">
    <source>
        <dbReference type="EMBL" id="KAF6378408.1"/>
    </source>
</evidence>
<keyword evidence="4" id="KW-0597">Phosphoprotein</keyword>
<feature type="signal peptide" evidence="17">
    <location>
        <begin position="1"/>
        <end position="26"/>
    </location>
</feature>
<comment type="caution">
    <text evidence="20">The sequence shown here is derived from an EMBL/GenBank/DDBJ whole genome shotgun (WGS) entry which is preliminary data.</text>
</comment>
<name>A0A7J7ZWC7_MYOMY</name>
<evidence type="ECO:0000256" key="11">
    <source>
        <dbReference type="ARBA" id="ARBA00023180"/>
    </source>
</evidence>
<dbReference type="OrthoDB" id="8947665at2759"/>
<gene>
    <name evidence="20" type="ORF">mMyoMyo1_006640</name>
</gene>
<feature type="chain" id="PRO_5029456920" description="Interferon alpha/beta receptor 2" evidence="17">
    <location>
        <begin position="27"/>
        <end position="527"/>
    </location>
</feature>
<evidence type="ECO:0000256" key="6">
    <source>
        <dbReference type="ARBA" id="ARBA00022729"/>
    </source>
</evidence>
<dbReference type="Pfam" id="PF09294">
    <property type="entry name" value="Interfer-bind"/>
    <property type="match status" value="1"/>
</dbReference>
<dbReference type="GO" id="GO:0004905">
    <property type="term" value="F:type I interferon receptor activity"/>
    <property type="evidence" value="ECO:0007669"/>
    <property type="project" value="TreeGrafter"/>
</dbReference>
<feature type="compositionally biased region" description="Acidic residues" evidence="15">
    <location>
        <begin position="489"/>
        <end position="498"/>
    </location>
</feature>
<feature type="transmembrane region" description="Helical" evidence="16">
    <location>
        <begin position="247"/>
        <end position="269"/>
    </location>
</feature>
<dbReference type="Gene3D" id="2.60.40.10">
    <property type="entry name" value="Immunoglobulins"/>
    <property type="match status" value="2"/>
</dbReference>
<feature type="domain" description="Interferon/interleukin receptor" evidence="19">
    <location>
        <begin position="133"/>
        <end position="235"/>
    </location>
</feature>
<dbReference type="GO" id="GO:0042018">
    <property type="term" value="F:interleukin-22 receptor activity"/>
    <property type="evidence" value="ECO:0007669"/>
    <property type="project" value="TreeGrafter"/>
</dbReference>
<dbReference type="GO" id="GO:0005615">
    <property type="term" value="C:extracellular space"/>
    <property type="evidence" value="ECO:0007669"/>
    <property type="project" value="UniProtKB-ARBA"/>
</dbReference>
<dbReference type="InterPro" id="IPR015373">
    <property type="entry name" value="Interferon/interleukin_rcp_dom"/>
</dbReference>
<keyword evidence="5 16" id="KW-0812">Transmembrane</keyword>
<reference evidence="20 21" key="1">
    <citation type="journal article" date="2020" name="Nature">
        <title>Six reference-quality genomes reveal evolution of bat adaptations.</title>
        <authorList>
            <person name="Jebb D."/>
            <person name="Huang Z."/>
            <person name="Pippel M."/>
            <person name="Hughes G.M."/>
            <person name="Lavrichenko K."/>
            <person name="Devanna P."/>
            <person name="Winkler S."/>
            <person name="Jermiin L.S."/>
            <person name="Skirmuntt E.C."/>
            <person name="Katzourakis A."/>
            <person name="Burkitt-Gray L."/>
            <person name="Ray D.A."/>
            <person name="Sullivan K.A.M."/>
            <person name="Roscito J.G."/>
            <person name="Kirilenko B.M."/>
            <person name="Davalos L.M."/>
            <person name="Corthals A.P."/>
            <person name="Power M.L."/>
            <person name="Jones G."/>
            <person name="Ransome R.D."/>
            <person name="Dechmann D.K.N."/>
            <person name="Locatelli A.G."/>
            <person name="Puechmaille S.J."/>
            <person name="Fedrigo O."/>
            <person name="Jarvis E.D."/>
            <person name="Hiller M."/>
            <person name="Vernes S.C."/>
            <person name="Myers E.W."/>
            <person name="Teeling E.C."/>
        </authorList>
    </citation>
    <scope>NUCLEOTIDE SEQUENCE [LARGE SCALE GENOMIC DNA]</scope>
    <source>
        <strain evidence="20">MMyoMyo1</strain>
        <tissue evidence="20">Flight muscle</tissue>
    </source>
</reference>
<evidence type="ECO:0000256" key="4">
    <source>
        <dbReference type="ARBA" id="ARBA00022553"/>
    </source>
</evidence>
<keyword evidence="6 17" id="KW-0732">Signal</keyword>
<evidence type="ECO:0000256" key="13">
    <source>
        <dbReference type="ARBA" id="ARBA00068670"/>
    </source>
</evidence>
<dbReference type="PANTHER" id="PTHR20859:SF84">
    <property type="entry name" value="INTERFERON ALPHA_BETA RECEPTOR 2"/>
    <property type="match status" value="1"/>
</dbReference>
<dbReference type="InterPro" id="IPR036116">
    <property type="entry name" value="FN3_sf"/>
</dbReference>
<dbReference type="VEuPathDB" id="HostDB:GeneID_118676213"/>
<dbReference type="InterPro" id="IPR003961">
    <property type="entry name" value="FN3_dom"/>
</dbReference>
<evidence type="ECO:0000256" key="7">
    <source>
        <dbReference type="ARBA" id="ARBA00022989"/>
    </source>
</evidence>
<protein>
    <recommendedName>
        <fullName evidence="13">Interferon alpha/beta receptor 2</fullName>
    </recommendedName>
    <alternativeName>
        <fullName evidence="14">Type I interferon receptor 2</fullName>
    </alternativeName>
</protein>
<comment type="function">
    <text evidence="12">Together with IFNAR1, forms the heterodimeric receptor for type I interferons (including interferons alpha, beta, epsilon, omega and kappa). Type I interferon binding activates the JAK-STAT signaling cascade, resulting in transcriptional activation or repression of interferon-regulated genes that encode the effectors of the interferon response. Mechanistically, type I interferon-binding brings the IFNAR1 and IFNAR2 subunits into close proximity with one another, driving their associated Janus kinases (JAKs) (TYK2 bound to IFNAR1 and JAK1 bound to IFNAR2) to cross-phosphorylate one another. The activated kinases phosphorylate specific tyrosine residues on the intracellular domains of IFNAR1 and IFNAR2, forming docking sites for the STAT transcription factors (STAT1, STAT2 and STAT). STAT proteins are then phosphorylated by the JAKs, promoting their translocation into the nucleus to regulate expression of interferon-regulated genes.</text>
</comment>
<keyword evidence="9" id="KW-1015">Disulfide bond</keyword>
<dbReference type="EMBL" id="JABWUV010000002">
    <property type="protein sequence ID" value="KAF6378408.1"/>
    <property type="molecule type" value="Genomic_DNA"/>
</dbReference>
<evidence type="ECO:0000256" key="16">
    <source>
        <dbReference type="SAM" id="Phobius"/>
    </source>
</evidence>
<dbReference type="FunFam" id="2.60.40.10:FF:000909">
    <property type="entry name" value="Interferon alpha/beta receptor 2"/>
    <property type="match status" value="1"/>
</dbReference>
<evidence type="ECO:0000256" key="5">
    <source>
        <dbReference type="ARBA" id="ARBA00022692"/>
    </source>
</evidence>
<feature type="region of interest" description="Disordered" evidence="15">
    <location>
        <begin position="471"/>
        <end position="527"/>
    </location>
</feature>
<evidence type="ECO:0000256" key="9">
    <source>
        <dbReference type="ARBA" id="ARBA00023157"/>
    </source>
</evidence>
<organism evidence="20 21">
    <name type="scientific">Myotis myotis</name>
    <name type="common">Greater mouse-eared bat</name>
    <name type="synonym">Vespertilio myotis</name>
    <dbReference type="NCBI Taxonomy" id="51298"/>
    <lineage>
        <taxon>Eukaryota</taxon>
        <taxon>Metazoa</taxon>
        <taxon>Chordata</taxon>
        <taxon>Craniata</taxon>
        <taxon>Vertebrata</taxon>
        <taxon>Euteleostomi</taxon>
        <taxon>Mammalia</taxon>
        <taxon>Eutheria</taxon>
        <taxon>Laurasiatheria</taxon>
        <taxon>Chiroptera</taxon>
        <taxon>Yangochiroptera</taxon>
        <taxon>Vespertilionidae</taxon>
        <taxon>Myotis</taxon>
    </lineage>
</organism>
<keyword evidence="11" id="KW-0325">Glycoprotein</keyword>
<evidence type="ECO:0000259" key="18">
    <source>
        <dbReference type="Pfam" id="PF01108"/>
    </source>
</evidence>
<dbReference type="Proteomes" id="UP000527355">
    <property type="component" value="Unassembled WGS sequence"/>
</dbReference>
<dbReference type="InterPro" id="IPR050650">
    <property type="entry name" value="Type-II_Cytokine-TF_Rcpt"/>
</dbReference>
<keyword evidence="3" id="KW-1003">Cell membrane</keyword>
<dbReference type="InterPro" id="IPR013783">
    <property type="entry name" value="Ig-like_fold"/>
</dbReference>
<comment type="similarity">
    <text evidence="2">Belongs to the type II cytokine receptor family.</text>
</comment>
<evidence type="ECO:0000259" key="19">
    <source>
        <dbReference type="Pfam" id="PF09294"/>
    </source>
</evidence>
<evidence type="ECO:0000256" key="15">
    <source>
        <dbReference type="SAM" id="MobiDB-lite"/>
    </source>
</evidence>
<evidence type="ECO:0000313" key="21">
    <source>
        <dbReference type="Proteomes" id="UP000527355"/>
    </source>
</evidence>
<dbReference type="SUPFAM" id="SSF49265">
    <property type="entry name" value="Fibronectin type III"/>
    <property type="match status" value="2"/>
</dbReference>
<feature type="region of interest" description="Disordered" evidence="15">
    <location>
        <begin position="357"/>
        <end position="384"/>
    </location>
</feature>
<keyword evidence="7 16" id="KW-1133">Transmembrane helix</keyword>
<evidence type="ECO:0000256" key="17">
    <source>
        <dbReference type="SAM" id="SignalP"/>
    </source>
</evidence>
<dbReference type="AlphaFoldDB" id="A0A7J7ZWC7"/>
<keyword evidence="10 20" id="KW-0675">Receptor</keyword>
<comment type="subcellular location">
    <subcellularLocation>
        <location evidence="1">Cell membrane</location>
        <topology evidence="1">Single-pass type I membrane protein</topology>
    </subcellularLocation>
</comment>
<evidence type="ECO:0000256" key="1">
    <source>
        <dbReference type="ARBA" id="ARBA00004251"/>
    </source>
</evidence>
<sequence length="527" mass="57101">MPWARSAAAIRLASLYLMVHVGPSLGAPEASLASSDESCIFSLALRNFRPILSWELTNRSIVPTHYTLRHTLMSKGADLELVPGCVNITRPSCDLTHAWYSLVETYLPWVIGSRGGATLVNCVGKVSPVLEMILEPPEFEIVGFVDHINVILKFPPSLPKLPPGEGLWLRLSLSIEEESEGIVRQHLLKIDERTTGNFTYVIDKLIPNTNYCVSVYLKSENLSKLLRSPWKCTRLPPRPESVSSESASIGVLTILFLMAAVLGGAVAVLKRIGYICLRSKFPKVLNFDGVAIWAFPKLQPLEAVAVAEVIHIHRKRKVWDYSYGDESDGDEEAAPRGSGGGYTMHGLAVRALCPESPSSATLGGSEEAESLMAPGPEPWPAERTSGAYEGKGTWGAQRTSGAYEGKGTWGAQRTSGAYEGKGTWGAQRTSGAYEEEGTWPADPFPREDSGPSKSPGDRIFFNVDLNSVLVRVPDGDGSEAPAMLCLPEEPVDSDDPEDSAAGSEDAPFDENDTSRSDVGIGDGYMMR</sequence>
<accession>A0A7J7ZWC7</accession>
<dbReference type="GO" id="GO:0005886">
    <property type="term" value="C:plasma membrane"/>
    <property type="evidence" value="ECO:0007669"/>
    <property type="project" value="UniProtKB-SubCell"/>
</dbReference>
<feature type="region of interest" description="Disordered" evidence="15">
    <location>
        <begin position="399"/>
        <end position="458"/>
    </location>
</feature>
<evidence type="ECO:0000256" key="10">
    <source>
        <dbReference type="ARBA" id="ARBA00023170"/>
    </source>
</evidence>
<dbReference type="Pfam" id="PF01108">
    <property type="entry name" value="Tissue_fac"/>
    <property type="match status" value="1"/>
</dbReference>